<keyword evidence="3" id="KW-1185">Reference proteome</keyword>
<feature type="region of interest" description="Disordered" evidence="1">
    <location>
        <begin position="267"/>
        <end position="322"/>
    </location>
</feature>
<dbReference type="Proteomes" id="UP001153076">
    <property type="component" value="Unassembled WGS sequence"/>
</dbReference>
<proteinExistence type="predicted"/>
<dbReference type="PANTHER" id="PTHR34835">
    <property type="entry name" value="OS07G0283600 PROTEIN-RELATED"/>
    <property type="match status" value="1"/>
</dbReference>
<protein>
    <submittedName>
        <fullName evidence="2">Uncharacterized protein</fullName>
    </submittedName>
</protein>
<evidence type="ECO:0000256" key="1">
    <source>
        <dbReference type="SAM" id="MobiDB-lite"/>
    </source>
</evidence>
<dbReference type="AlphaFoldDB" id="A0A9Q1JKY8"/>
<gene>
    <name evidence="2" type="ORF">Cgig2_032958</name>
</gene>
<reference evidence="2" key="1">
    <citation type="submission" date="2022-04" db="EMBL/GenBank/DDBJ databases">
        <title>Carnegiea gigantea Genome sequencing and assembly v2.</title>
        <authorList>
            <person name="Copetti D."/>
            <person name="Sanderson M.J."/>
            <person name="Burquez A."/>
            <person name="Wojciechowski M.F."/>
        </authorList>
    </citation>
    <scope>NUCLEOTIDE SEQUENCE</scope>
    <source>
        <strain evidence="2">SGP5-SGP5p</strain>
        <tissue evidence="2">Aerial part</tissue>
    </source>
</reference>
<sequence>MRQSCFGGSESNQLREGASDRVGRAGFKIRGGASEKRTYQKAIISRMSTHSFSSLVAPLNEAQAEAIRSMGLAFFLKVEVKQIPGEFSKWLVESFDPYALYFKLPDGQKFPVTAFDVHMTLGVPLGRIEIIKITKSSMDDDGPKNRYYSKSILKYLNDVSQIASLDWCHFIVDKLITSVRLQGEYNCKKREAQGFNTNVMKDAVVDLDSAHMEFQNLQLLQNANNNLCAPSFNPIVLLNKPDGEAEILGDILVSDASIIVKKKEHCEDPKSVTKNDHSMPSHSLGLGLSEPDSQSLVPQNTSVPYPSAAAVNEDNGVKDDDDAAPLRFTLRYLR</sequence>
<evidence type="ECO:0000313" key="3">
    <source>
        <dbReference type="Proteomes" id="UP001153076"/>
    </source>
</evidence>
<comment type="caution">
    <text evidence="2">The sequence shown here is derived from an EMBL/GenBank/DDBJ whole genome shotgun (WGS) entry which is preliminary data.</text>
</comment>
<dbReference type="EMBL" id="JAKOGI010001157">
    <property type="protein sequence ID" value="KAJ8427309.1"/>
    <property type="molecule type" value="Genomic_DNA"/>
</dbReference>
<name>A0A9Q1JKY8_9CARY</name>
<evidence type="ECO:0000313" key="2">
    <source>
        <dbReference type="EMBL" id="KAJ8427309.1"/>
    </source>
</evidence>
<organism evidence="2 3">
    <name type="scientific">Carnegiea gigantea</name>
    <dbReference type="NCBI Taxonomy" id="171969"/>
    <lineage>
        <taxon>Eukaryota</taxon>
        <taxon>Viridiplantae</taxon>
        <taxon>Streptophyta</taxon>
        <taxon>Embryophyta</taxon>
        <taxon>Tracheophyta</taxon>
        <taxon>Spermatophyta</taxon>
        <taxon>Magnoliopsida</taxon>
        <taxon>eudicotyledons</taxon>
        <taxon>Gunneridae</taxon>
        <taxon>Pentapetalae</taxon>
        <taxon>Caryophyllales</taxon>
        <taxon>Cactineae</taxon>
        <taxon>Cactaceae</taxon>
        <taxon>Cactoideae</taxon>
        <taxon>Echinocereeae</taxon>
        <taxon>Carnegiea</taxon>
    </lineage>
</organism>
<dbReference type="OrthoDB" id="679318at2759"/>
<feature type="compositionally biased region" description="Polar residues" evidence="1">
    <location>
        <begin position="291"/>
        <end position="304"/>
    </location>
</feature>
<accession>A0A9Q1JKY8</accession>
<feature type="compositionally biased region" description="Basic and acidic residues" evidence="1">
    <location>
        <begin position="267"/>
        <end position="279"/>
    </location>
</feature>